<evidence type="ECO:0000256" key="1">
    <source>
        <dbReference type="SAM" id="SignalP"/>
    </source>
</evidence>
<dbReference type="Proteomes" id="UP000319771">
    <property type="component" value="Unassembled WGS sequence"/>
</dbReference>
<dbReference type="InterPro" id="IPR000253">
    <property type="entry name" value="FHA_dom"/>
</dbReference>
<sequence length="318" mass="34848">MLATLAALLALAAATPHAAPPAPPGLPGPVVLTPAAADTIRRGIEKDREQTREWLKTSPTSYLAAIRRVDFGDKTALTVGRAADNDVRIDDPEVEPHHLRVTVVGDSFQVQVTAAMAVVTFKLKDVETRAATVAPGSIGLGRFTLRLSHQRFPAIIVFDPKSPRFAEYKGIEYFPVDLAWRYVLPLTPNPNPDTTVIVSTRGNPRRAVRVGWFEFRVGATPCKLEADRLLEPGVGENDLAVFFRDATTGKTSYPVGRYLDPMAIAGGRYVLDFNLAYNPACAYSEHYNCPIPPRENRLAVAVRAGEKDPHYLEHAEAR</sequence>
<dbReference type="AlphaFoldDB" id="A0A538U1B6"/>
<proteinExistence type="predicted"/>
<dbReference type="CDD" id="cd00060">
    <property type="entry name" value="FHA"/>
    <property type="match status" value="1"/>
</dbReference>
<protein>
    <submittedName>
        <fullName evidence="3">DUF1684 domain-containing protein</fullName>
    </submittedName>
</protein>
<dbReference type="InterPro" id="IPR008984">
    <property type="entry name" value="SMAD_FHA_dom_sf"/>
</dbReference>
<dbReference type="PANTHER" id="PTHR41913:SF1">
    <property type="entry name" value="DUF1684 DOMAIN-CONTAINING PROTEIN"/>
    <property type="match status" value="1"/>
</dbReference>
<organism evidence="3 4">
    <name type="scientific">Eiseniibacteriota bacterium</name>
    <dbReference type="NCBI Taxonomy" id="2212470"/>
    <lineage>
        <taxon>Bacteria</taxon>
        <taxon>Candidatus Eiseniibacteriota</taxon>
    </lineage>
</organism>
<reference evidence="3 4" key="1">
    <citation type="journal article" date="2019" name="Nat. Microbiol.">
        <title>Mediterranean grassland soil C-N compound turnover is dependent on rainfall and depth, and is mediated by genomically divergent microorganisms.</title>
        <authorList>
            <person name="Diamond S."/>
            <person name="Andeer P.F."/>
            <person name="Li Z."/>
            <person name="Crits-Christoph A."/>
            <person name="Burstein D."/>
            <person name="Anantharaman K."/>
            <person name="Lane K.R."/>
            <person name="Thomas B.C."/>
            <person name="Pan C."/>
            <person name="Northen T.R."/>
            <person name="Banfield J.F."/>
        </authorList>
    </citation>
    <scope>NUCLEOTIDE SEQUENCE [LARGE SCALE GENOMIC DNA]</scope>
    <source>
        <strain evidence="3">WS_11</strain>
    </source>
</reference>
<feature type="domain" description="FHA" evidence="2">
    <location>
        <begin position="78"/>
        <end position="110"/>
    </location>
</feature>
<dbReference type="Pfam" id="PF00498">
    <property type="entry name" value="FHA"/>
    <property type="match status" value="1"/>
</dbReference>
<dbReference type="InterPro" id="IPR012467">
    <property type="entry name" value="DUF1684"/>
</dbReference>
<comment type="caution">
    <text evidence="3">The sequence shown here is derived from an EMBL/GenBank/DDBJ whole genome shotgun (WGS) entry which is preliminary data.</text>
</comment>
<evidence type="ECO:0000313" key="4">
    <source>
        <dbReference type="Proteomes" id="UP000319771"/>
    </source>
</evidence>
<feature type="chain" id="PRO_5021739973" evidence="1">
    <location>
        <begin position="19"/>
        <end position="318"/>
    </location>
</feature>
<evidence type="ECO:0000313" key="3">
    <source>
        <dbReference type="EMBL" id="TMQ69687.1"/>
    </source>
</evidence>
<dbReference type="Gene3D" id="2.60.200.20">
    <property type="match status" value="1"/>
</dbReference>
<accession>A0A538U1B6</accession>
<evidence type="ECO:0000259" key="2">
    <source>
        <dbReference type="Pfam" id="PF00498"/>
    </source>
</evidence>
<name>A0A538U1B6_UNCEI</name>
<feature type="signal peptide" evidence="1">
    <location>
        <begin position="1"/>
        <end position="18"/>
    </location>
</feature>
<gene>
    <name evidence="3" type="ORF">E6K81_14335</name>
</gene>
<dbReference type="Pfam" id="PF07920">
    <property type="entry name" value="DUF1684"/>
    <property type="match status" value="1"/>
</dbReference>
<dbReference type="SUPFAM" id="SSF49879">
    <property type="entry name" value="SMAD/FHA domain"/>
    <property type="match status" value="1"/>
</dbReference>
<dbReference type="EMBL" id="VBPB01000289">
    <property type="protein sequence ID" value="TMQ69687.1"/>
    <property type="molecule type" value="Genomic_DNA"/>
</dbReference>
<keyword evidence="1" id="KW-0732">Signal</keyword>
<dbReference type="PANTHER" id="PTHR41913">
    <property type="entry name" value="DUF1684 DOMAIN-CONTAINING PROTEIN"/>
    <property type="match status" value="1"/>
</dbReference>